<comment type="caution">
    <text evidence="2">The sequence shown here is derived from an EMBL/GenBank/DDBJ whole genome shotgun (WGS) entry which is preliminary data.</text>
</comment>
<gene>
    <name evidence="2" type="ORF">HNR19_000450</name>
</gene>
<dbReference type="Proteomes" id="UP000530424">
    <property type="component" value="Unassembled WGS sequence"/>
</dbReference>
<dbReference type="SUPFAM" id="SSF55729">
    <property type="entry name" value="Acyl-CoA N-acyltransferases (Nat)"/>
    <property type="match status" value="1"/>
</dbReference>
<name>A0A853BZ45_9ACTN</name>
<accession>A0A853BZ45</accession>
<dbReference type="CDD" id="cd04301">
    <property type="entry name" value="NAT_SF"/>
    <property type="match status" value="1"/>
</dbReference>
<feature type="domain" description="N-acetyltransferase" evidence="1">
    <location>
        <begin position="150"/>
        <end position="297"/>
    </location>
</feature>
<evidence type="ECO:0000313" key="3">
    <source>
        <dbReference type="Proteomes" id="UP000530424"/>
    </source>
</evidence>
<dbReference type="InterPro" id="IPR016181">
    <property type="entry name" value="Acyl_CoA_acyltransferase"/>
</dbReference>
<dbReference type="AlphaFoldDB" id="A0A853BZ45"/>
<sequence>MEIRAADASPYDHLVDLELARIPREPRAAAEWIFVNAAAMPYFHLRTAHRDGGLVGFARISRGPSAPTDTAFIHVVVAREAAHSGVGSALYDALLTLLPEGVTRLVSWIDDADEESLAIARAHGFEPFQHGIESELPLVDLPEPLAIDGVTYEDVSSLEFADEDAVDAMVVDSQTNPEAVESGIISRLEHFRLFAKGDGSDIAVLARVDGAPAAVIIGDINPDDRALHIHYTGVGQSFRGRNLAFALKQYAHRLAADRGAVISSTMNEERNAGIRHVNAALGYRVKGGIYRVRKQLT</sequence>
<proteinExistence type="predicted"/>
<keyword evidence="3" id="KW-1185">Reference proteome</keyword>
<protein>
    <submittedName>
        <fullName evidence="2">GNAT superfamily N-acetyltransferase</fullName>
    </submittedName>
</protein>
<feature type="domain" description="N-acetyltransferase" evidence="1">
    <location>
        <begin position="1"/>
        <end position="148"/>
    </location>
</feature>
<dbReference type="PROSITE" id="PS51186">
    <property type="entry name" value="GNAT"/>
    <property type="match status" value="2"/>
</dbReference>
<dbReference type="RefSeq" id="WP_179666364.1">
    <property type="nucleotide sequence ID" value="NZ_JACCFP010000001.1"/>
</dbReference>
<dbReference type="Gene3D" id="3.40.630.30">
    <property type="match status" value="1"/>
</dbReference>
<dbReference type="GO" id="GO:0016747">
    <property type="term" value="F:acyltransferase activity, transferring groups other than amino-acyl groups"/>
    <property type="evidence" value="ECO:0007669"/>
    <property type="project" value="InterPro"/>
</dbReference>
<organism evidence="2 3">
    <name type="scientific">Nocardioides thalensis</name>
    <dbReference type="NCBI Taxonomy" id="1914755"/>
    <lineage>
        <taxon>Bacteria</taxon>
        <taxon>Bacillati</taxon>
        <taxon>Actinomycetota</taxon>
        <taxon>Actinomycetes</taxon>
        <taxon>Propionibacteriales</taxon>
        <taxon>Nocardioidaceae</taxon>
        <taxon>Nocardioides</taxon>
    </lineage>
</organism>
<keyword evidence="2" id="KW-0808">Transferase</keyword>
<reference evidence="2 3" key="1">
    <citation type="submission" date="2020-07" db="EMBL/GenBank/DDBJ databases">
        <title>Sequencing the genomes of 1000 actinobacteria strains.</title>
        <authorList>
            <person name="Klenk H.-P."/>
        </authorList>
    </citation>
    <scope>NUCLEOTIDE SEQUENCE [LARGE SCALE GENOMIC DNA]</scope>
    <source>
        <strain evidence="2 3">DSM 103833</strain>
    </source>
</reference>
<evidence type="ECO:0000259" key="1">
    <source>
        <dbReference type="PROSITE" id="PS51186"/>
    </source>
</evidence>
<dbReference type="EMBL" id="JACCFP010000001">
    <property type="protein sequence ID" value="NYI99751.1"/>
    <property type="molecule type" value="Genomic_DNA"/>
</dbReference>
<dbReference type="InterPro" id="IPR000182">
    <property type="entry name" value="GNAT_dom"/>
</dbReference>
<dbReference type="Pfam" id="PF00583">
    <property type="entry name" value="Acetyltransf_1"/>
    <property type="match status" value="2"/>
</dbReference>
<evidence type="ECO:0000313" key="2">
    <source>
        <dbReference type="EMBL" id="NYI99751.1"/>
    </source>
</evidence>